<gene>
    <name evidence="1" type="ORF">COT42_08615</name>
</gene>
<evidence type="ECO:0000313" key="2">
    <source>
        <dbReference type="Proteomes" id="UP000231343"/>
    </source>
</evidence>
<accession>A0A2H0XU25</accession>
<organism evidence="1 2">
    <name type="scientific">Candidatus Saganbacteria bacterium CG08_land_8_20_14_0_20_45_16</name>
    <dbReference type="NCBI Taxonomy" id="2014293"/>
    <lineage>
        <taxon>Bacteria</taxon>
        <taxon>Bacillati</taxon>
        <taxon>Saganbacteria</taxon>
    </lineage>
</organism>
<protein>
    <submittedName>
        <fullName evidence="1">Uncharacterized protein</fullName>
    </submittedName>
</protein>
<proteinExistence type="predicted"/>
<dbReference type="EMBL" id="PEYM01000142">
    <property type="protein sequence ID" value="PIS28265.1"/>
    <property type="molecule type" value="Genomic_DNA"/>
</dbReference>
<name>A0A2H0XU25_UNCSA</name>
<evidence type="ECO:0000313" key="1">
    <source>
        <dbReference type="EMBL" id="PIS28265.1"/>
    </source>
</evidence>
<comment type="caution">
    <text evidence="1">The sequence shown here is derived from an EMBL/GenBank/DDBJ whole genome shotgun (WGS) entry which is preliminary data.</text>
</comment>
<dbReference type="AlphaFoldDB" id="A0A2H0XU25"/>
<reference evidence="1 2" key="1">
    <citation type="submission" date="2017-09" db="EMBL/GenBank/DDBJ databases">
        <title>Depth-based differentiation of microbial function through sediment-hosted aquifers and enrichment of novel symbionts in the deep terrestrial subsurface.</title>
        <authorList>
            <person name="Probst A.J."/>
            <person name="Ladd B."/>
            <person name="Jarett J.K."/>
            <person name="Geller-Mcgrath D.E."/>
            <person name="Sieber C.M."/>
            <person name="Emerson J.B."/>
            <person name="Anantharaman K."/>
            <person name="Thomas B.C."/>
            <person name="Malmstrom R."/>
            <person name="Stieglmeier M."/>
            <person name="Klingl A."/>
            <person name="Woyke T."/>
            <person name="Ryan C.M."/>
            <person name="Banfield J.F."/>
        </authorList>
    </citation>
    <scope>NUCLEOTIDE SEQUENCE [LARGE SCALE GENOMIC DNA]</scope>
    <source>
        <strain evidence="1">CG08_land_8_20_14_0_20_45_16</strain>
    </source>
</reference>
<dbReference type="Proteomes" id="UP000231343">
    <property type="component" value="Unassembled WGS sequence"/>
</dbReference>
<sequence>MSDPTVREKAGNLIVEFEVLGYVPEHKHVLCEMDPGQAFNGAIAFGIMFFGYVFDSFSVSTETIEIPEGLKRSDLCQLALRVEVVFEGITIKEIADPPSQNEYR</sequence>